<dbReference type="RefSeq" id="WP_003598296.1">
    <property type="nucleotide sequence ID" value="NC_012808.1"/>
</dbReference>
<protein>
    <submittedName>
        <fullName evidence="1">Uncharacterized protein</fullName>
    </submittedName>
</protein>
<dbReference type="AlphaFoldDB" id="C5AW79"/>
<keyword evidence="2" id="KW-1185">Reference proteome</keyword>
<dbReference type="HOGENOM" id="CLU_143449_1_0_5"/>
<accession>C5AW79</accession>
<dbReference type="Proteomes" id="UP000009081">
    <property type="component" value="Chromosome"/>
</dbReference>
<sequence>MHGFATRRIPTAGELFKAKAVADDQVNAAVDAHRADSGTITHPNADGYGLDLAAAVAEHGWASSVIASPKSSPSLTRGAILLVRAQKA</sequence>
<dbReference type="KEGG" id="mea:Mex_1p5344"/>
<evidence type="ECO:0000313" key="2">
    <source>
        <dbReference type="Proteomes" id="UP000009081"/>
    </source>
</evidence>
<gene>
    <name evidence="1" type="ordered locus">MexAM1_META1p5344</name>
</gene>
<organism evidence="1 2">
    <name type="scientific">Methylorubrum extorquens (strain ATCC 14718 / DSM 1338 / JCM 2805 / NCIMB 9133 / AM1)</name>
    <name type="common">Methylobacterium extorquens</name>
    <dbReference type="NCBI Taxonomy" id="272630"/>
    <lineage>
        <taxon>Bacteria</taxon>
        <taxon>Pseudomonadati</taxon>
        <taxon>Pseudomonadota</taxon>
        <taxon>Alphaproteobacteria</taxon>
        <taxon>Hyphomicrobiales</taxon>
        <taxon>Methylobacteriaceae</taxon>
        <taxon>Methylorubrum</taxon>
    </lineage>
</organism>
<name>C5AW79_METEA</name>
<evidence type="ECO:0000313" key="1">
    <source>
        <dbReference type="EMBL" id="ACS42942.1"/>
    </source>
</evidence>
<proteinExistence type="predicted"/>
<dbReference type="EMBL" id="CP001510">
    <property type="protein sequence ID" value="ACS42942.1"/>
    <property type="molecule type" value="Genomic_DNA"/>
</dbReference>
<reference evidence="1 2" key="1">
    <citation type="journal article" date="2009" name="PLoS ONE">
        <title>Methylobacterium genome sequences: a reference blueprint to investigate microbial metabolism of C1 compounds from natural and industrial sources.</title>
        <authorList>
            <person name="Vuilleumier S."/>
            <person name="Chistoserdova L."/>
            <person name="Lee M.-C."/>
            <person name="Bringel F."/>
            <person name="Lajus A."/>
            <person name="Zhou Y."/>
            <person name="Gourion B."/>
            <person name="Barbe V."/>
            <person name="Chang J."/>
            <person name="Cruveiller S."/>
            <person name="Dossat C."/>
            <person name="Gillett W."/>
            <person name="Gruffaz C."/>
            <person name="Haugen E."/>
            <person name="Hourcade E."/>
            <person name="Levy R."/>
            <person name="Mangenot S."/>
            <person name="Muller E."/>
            <person name="Nadalig T."/>
            <person name="Pagni M."/>
            <person name="Penny C."/>
            <person name="Peyraud R."/>
            <person name="Robinson D.G."/>
            <person name="Roche D."/>
            <person name="Rouy Z."/>
            <person name="Saenampechek C."/>
            <person name="Salvignol G."/>
            <person name="Vallenet D."/>
            <person name="Wu Z."/>
            <person name="Marx C.J."/>
            <person name="Vorholt J.A."/>
            <person name="Olson M.V."/>
            <person name="Kaul R."/>
            <person name="Weissenbach J."/>
            <person name="Medigue C."/>
            <person name="Lidstrom M.E."/>
        </authorList>
    </citation>
    <scope>NUCLEOTIDE SEQUENCE [LARGE SCALE GENOMIC DNA]</scope>
    <source>
        <strain evidence="2">ATCC 14718 / DSM 1338 / JCM 2805 / NCIMB 9133 / AM1</strain>
    </source>
</reference>